<gene>
    <name evidence="1" type="ORF">J4G78_14625</name>
</gene>
<dbReference type="RefSeq" id="WP_207987256.1">
    <property type="nucleotide sequence ID" value="NZ_CP071794.1"/>
</dbReference>
<sequence length="55" mass="6049">MKTDKVDMQDLIENLEDILSKLDGSGHAIAAIKIEEAINALQRLNDERKNPSGSV</sequence>
<evidence type="ECO:0000313" key="2">
    <source>
        <dbReference type="Proteomes" id="UP000663923"/>
    </source>
</evidence>
<name>A0ABX7T1J1_9SPHN</name>
<evidence type="ECO:0000313" key="1">
    <source>
        <dbReference type="EMBL" id="QTD55426.1"/>
    </source>
</evidence>
<proteinExistence type="predicted"/>
<keyword evidence="2" id="KW-1185">Reference proteome</keyword>
<accession>A0ABX7T1J1</accession>
<reference evidence="1 2" key="1">
    <citation type="submission" date="2021-03" db="EMBL/GenBank/DDBJ databases">
        <title>Complete genome of Parasphingorhabdus_sp.JHSY0214.</title>
        <authorList>
            <person name="Yoo J.H."/>
            <person name="Bae J.W."/>
        </authorList>
    </citation>
    <scope>NUCLEOTIDE SEQUENCE [LARGE SCALE GENOMIC DNA]</scope>
    <source>
        <strain evidence="1 2">JHSY0214</strain>
    </source>
</reference>
<dbReference type="Proteomes" id="UP000663923">
    <property type="component" value="Chromosome"/>
</dbReference>
<dbReference type="EMBL" id="CP071794">
    <property type="protein sequence ID" value="QTD55426.1"/>
    <property type="molecule type" value="Genomic_DNA"/>
</dbReference>
<protein>
    <submittedName>
        <fullName evidence="1">Uncharacterized protein</fullName>
    </submittedName>
</protein>
<organism evidence="1 2">
    <name type="scientific">Parasphingorhabdus cellanae</name>
    <dbReference type="NCBI Taxonomy" id="2806553"/>
    <lineage>
        <taxon>Bacteria</taxon>
        <taxon>Pseudomonadati</taxon>
        <taxon>Pseudomonadota</taxon>
        <taxon>Alphaproteobacteria</taxon>
        <taxon>Sphingomonadales</taxon>
        <taxon>Sphingomonadaceae</taxon>
        <taxon>Parasphingorhabdus</taxon>
    </lineage>
</organism>